<accession>A0A4R3MYK6</accession>
<dbReference type="RefSeq" id="WP_132371994.1">
    <property type="nucleotide sequence ID" value="NZ_SMAN01000012.1"/>
</dbReference>
<sequence length="179" mass="20689">MAGNLLYIPYTIFIILAVILISFILASKAGNRAAKHFFMAAVPVVVLIQFYYWNLDFNDWVKSYLFSSSEFVCGYADELEELPIPLPERTVLKGREDFCSPFYITYTDFYDFMSFYAEKLKEMKRNGDVKSYQFMERGSEHLSKGYAVILNSGSSLEIVMRNSEDPGKRLLSIDYEPVH</sequence>
<protein>
    <submittedName>
        <fullName evidence="2">Uncharacterized protein</fullName>
    </submittedName>
</protein>
<feature type="transmembrane region" description="Helical" evidence="1">
    <location>
        <begin position="6"/>
        <end position="25"/>
    </location>
</feature>
<keyword evidence="3" id="KW-1185">Reference proteome</keyword>
<organism evidence="2 3">
    <name type="scientific">Melghiribacillus thermohalophilus</name>
    <dbReference type="NCBI Taxonomy" id="1324956"/>
    <lineage>
        <taxon>Bacteria</taxon>
        <taxon>Bacillati</taxon>
        <taxon>Bacillota</taxon>
        <taxon>Bacilli</taxon>
        <taxon>Bacillales</taxon>
        <taxon>Bacillaceae</taxon>
        <taxon>Melghiribacillus</taxon>
    </lineage>
</organism>
<gene>
    <name evidence="2" type="ORF">EDD68_11255</name>
</gene>
<proteinExistence type="predicted"/>
<evidence type="ECO:0000313" key="2">
    <source>
        <dbReference type="EMBL" id="TCT20927.1"/>
    </source>
</evidence>
<dbReference type="Proteomes" id="UP000294650">
    <property type="component" value="Unassembled WGS sequence"/>
</dbReference>
<dbReference type="EMBL" id="SMAN01000012">
    <property type="protein sequence ID" value="TCT20927.1"/>
    <property type="molecule type" value="Genomic_DNA"/>
</dbReference>
<keyword evidence="1" id="KW-0472">Membrane</keyword>
<name>A0A4R3MYK6_9BACI</name>
<reference evidence="2 3" key="1">
    <citation type="submission" date="2019-03" db="EMBL/GenBank/DDBJ databases">
        <title>Genomic Encyclopedia of Type Strains, Phase IV (KMG-IV): sequencing the most valuable type-strain genomes for metagenomic binning, comparative biology and taxonomic classification.</title>
        <authorList>
            <person name="Goeker M."/>
        </authorList>
    </citation>
    <scope>NUCLEOTIDE SEQUENCE [LARGE SCALE GENOMIC DNA]</scope>
    <source>
        <strain evidence="2 3">DSM 25894</strain>
    </source>
</reference>
<dbReference type="AlphaFoldDB" id="A0A4R3MYK6"/>
<evidence type="ECO:0000313" key="3">
    <source>
        <dbReference type="Proteomes" id="UP000294650"/>
    </source>
</evidence>
<evidence type="ECO:0000256" key="1">
    <source>
        <dbReference type="SAM" id="Phobius"/>
    </source>
</evidence>
<dbReference type="OrthoDB" id="2929449at2"/>
<feature type="transmembrane region" description="Helical" evidence="1">
    <location>
        <begin position="37"/>
        <end position="53"/>
    </location>
</feature>
<comment type="caution">
    <text evidence="2">The sequence shown here is derived from an EMBL/GenBank/DDBJ whole genome shotgun (WGS) entry which is preliminary data.</text>
</comment>
<keyword evidence="1" id="KW-1133">Transmembrane helix</keyword>
<keyword evidence="1" id="KW-0812">Transmembrane</keyword>